<organism evidence="1 2">
    <name type="scientific">Paenarthrobacter nitroguajacolicus</name>
    <name type="common">Arthrobacter nitroguajacolicus</name>
    <dbReference type="NCBI Taxonomy" id="211146"/>
    <lineage>
        <taxon>Bacteria</taxon>
        <taxon>Bacillati</taxon>
        <taxon>Actinomycetota</taxon>
        <taxon>Actinomycetes</taxon>
        <taxon>Micrococcales</taxon>
        <taxon>Micrococcaceae</taxon>
        <taxon>Paenarthrobacter</taxon>
    </lineage>
</organism>
<reference evidence="1 2" key="1">
    <citation type="submission" date="2019-07" db="EMBL/GenBank/DDBJ databases">
        <title>Diversity of Bacteria from Kongsfjorden, Arctic.</title>
        <authorList>
            <person name="Yu Y."/>
        </authorList>
    </citation>
    <scope>NUCLEOTIDE SEQUENCE [LARGE SCALE GENOMIC DNA]</scope>
    <source>
        <strain evidence="1 2">SM1928</strain>
    </source>
</reference>
<dbReference type="AlphaFoldDB" id="A0A558H6J9"/>
<proteinExistence type="predicted"/>
<sequence>MALLLRPGLMSMFVPAVETIDPVTGAIGRCPGGVSQSMVTNSVAAERFILHYLCGLKILGTPGAGPIGQVGLSSENLDYFLRMLADNFRFNQPLIQMIENVAGGNMRRALEFTTQFIGSGHLDTEKIITIQKFGNSGYTIPQHEFLRSLLHGDGVYYDPKEAPLPNLFQVSQPVAAEHFVIPLLLDFLDRKVNIHSKGGYVERQAISSYLQGLGFTLDGIAAALQYCSRHRLIEGPHMDTSIDQSEQCRPTTVGIYSMKRLPCLFAYVDPVIVDTPILDQDVALKIRDEFSLEGRLDRATAFREYLDRSWERSNLGSAGWLWPSVSQALADDIALVRKRSFKSN</sequence>
<gene>
    <name evidence="1" type="ORF">FQP90_06430</name>
</gene>
<dbReference type="EMBL" id="VNFK01000004">
    <property type="protein sequence ID" value="TVU64701.1"/>
    <property type="molecule type" value="Genomic_DNA"/>
</dbReference>
<name>A0A558H6J9_PAENT</name>
<comment type="caution">
    <text evidence="1">The sequence shown here is derived from an EMBL/GenBank/DDBJ whole genome shotgun (WGS) entry which is preliminary data.</text>
</comment>
<accession>A0A558H6J9</accession>
<protein>
    <submittedName>
        <fullName evidence="1">Uncharacterized protein</fullName>
    </submittedName>
</protein>
<dbReference type="Proteomes" id="UP000316500">
    <property type="component" value="Unassembled WGS sequence"/>
</dbReference>
<evidence type="ECO:0000313" key="1">
    <source>
        <dbReference type="EMBL" id="TVU64701.1"/>
    </source>
</evidence>
<evidence type="ECO:0000313" key="2">
    <source>
        <dbReference type="Proteomes" id="UP000316500"/>
    </source>
</evidence>